<name>A0A443QK11_9ACAR</name>
<dbReference type="EMBL" id="NCKU01006586">
    <property type="protein sequence ID" value="RWS03353.1"/>
    <property type="molecule type" value="Genomic_DNA"/>
</dbReference>
<dbReference type="GO" id="GO:0160148">
    <property type="term" value="F:tRNA pseudouridine(55) synthase activity"/>
    <property type="evidence" value="ECO:0007669"/>
    <property type="project" value="UniProtKB-EC"/>
</dbReference>
<evidence type="ECO:0000313" key="7">
    <source>
        <dbReference type="EMBL" id="RWS03353.1"/>
    </source>
</evidence>
<dbReference type="GO" id="GO:0031119">
    <property type="term" value="P:tRNA pseudouridine synthesis"/>
    <property type="evidence" value="ECO:0007669"/>
    <property type="project" value="TreeGrafter"/>
</dbReference>
<reference evidence="7 8" key="1">
    <citation type="journal article" date="2018" name="Gigascience">
        <title>Genomes of trombidid mites reveal novel predicted allergens and laterally-transferred genes associated with secondary metabolism.</title>
        <authorList>
            <person name="Dong X."/>
            <person name="Chaisiri K."/>
            <person name="Xia D."/>
            <person name="Armstrong S.D."/>
            <person name="Fang Y."/>
            <person name="Donnelly M.J."/>
            <person name="Kadowaki T."/>
            <person name="McGarry J.W."/>
            <person name="Darby A.C."/>
            <person name="Makepeace B.L."/>
        </authorList>
    </citation>
    <scope>NUCLEOTIDE SEQUENCE [LARGE SCALE GENOMIC DNA]</scope>
    <source>
        <strain evidence="7">UoL-WK</strain>
    </source>
</reference>
<accession>A0A443QK11</accession>
<gene>
    <name evidence="7" type="ORF">B4U79_08405</name>
</gene>
<dbReference type="SUPFAM" id="SSF55120">
    <property type="entry name" value="Pseudouridine synthase"/>
    <property type="match status" value="1"/>
</dbReference>
<dbReference type="OrthoDB" id="271937at2759"/>
<dbReference type="InterPro" id="IPR039894">
    <property type="entry name" value="Pus10-like"/>
</dbReference>
<dbReference type="InterPro" id="IPR048741">
    <property type="entry name" value="Pus10-like_C"/>
</dbReference>
<protein>
    <recommendedName>
        <fullName evidence="2">tRNA pseudouridine(55) synthase</fullName>
        <ecNumber evidence="2">5.4.99.25</ecNumber>
    </recommendedName>
</protein>
<comment type="caution">
    <text evidence="7">The sequence shown here is derived from an EMBL/GenBank/DDBJ whole genome shotgun (WGS) entry which is preliminary data.</text>
</comment>
<evidence type="ECO:0000256" key="3">
    <source>
        <dbReference type="ARBA" id="ARBA00022694"/>
    </source>
</evidence>
<evidence type="ECO:0000313" key="8">
    <source>
        <dbReference type="Proteomes" id="UP000285301"/>
    </source>
</evidence>
<feature type="domain" description="Pus10 N-terminal eukaryotes" evidence="5">
    <location>
        <begin position="54"/>
        <end position="229"/>
    </location>
</feature>
<dbReference type="Proteomes" id="UP000285301">
    <property type="component" value="Unassembled WGS sequence"/>
</dbReference>
<evidence type="ECO:0000256" key="4">
    <source>
        <dbReference type="ARBA" id="ARBA00023235"/>
    </source>
</evidence>
<evidence type="ECO:0000259" key="5">
    <source>
        <dbReference type="Pfam" id="PF21237"/>
    </source>
</evidence>
<dbReference type="Pfam" id="PF21238">
    <property type="entry name" value="Pus10_C"/>
    <property type="match status" value="1"/>
</dbReference>
<evidence type="ECO:0000259" key="6">
    <source>
        <dbReference type="Pfam" id="PF21238"/>
    </source>
</evidence>
<dbReference type="InterPro" id="IPR020103">
    <property type="entry name" value="PsdUridine_synth_cat_dom_sf"/>
</dbReference>
<keyword evidence="4" id="KW-0413">Isomerase</keyword>
<dbReference type="Pfam" id="PF21237">
    <property type="entry name" value="Pus10_N_euk"/>
    <property type="match status" value="1"/>
</dbReference>
<dbReference type="InterPro" id="IPR048742">
    <property type="entry name" value="Pus10_N_euk"/>
</dbReference>
<dbReference type="STRING" id="1965070.A0A443QK11"/>
<dbReference type="GO" id="GO:0003723">
    <property type="term" value="F:RNA binding"/>
    <property type="evidence" value="ECO:0007669"/>
    <property type="project" value="InterPro"/>
</dbReference>
<dbReference type="EC" id="5.4.99.25" evidence="2"/>
<dbReference type="PANTHER" id="PTHR21568:SF0">
    <property type="entry name" value="TRNA PSEUDOURIDINE SYNTHASE PUS10"/>
    <property type="match status" value="1"/>
</dbReference>
<feature type="domain" description="Pus10-like C-terminal" evidence="6">
    <location>
        <begin position="255"/>
        <end position="442"/>
    </location>
</feature>
<dbReference type="FunFam" id="3.30.70.3190:FF:000001">
    <property type="entry name" value="tRNA pseudouridine synthase Pus10"/>
    <property type="match status" value="1"/>
</dbReference>
<dbReference type="Gene3D" id="3.30.70.2510">
    <property type="match status" value="2"/>
</dbReference>
<dbReference type="AlphaFoldDB" id="A0A443QK11"/>
<proteinExistence type="inferred from homology"/>
<evidence type="ECO:0000256" key="1">
    <source>
        <dbReference type="ARBA" id="ARBA00009652"/>
    </source>
</evidence>
<comment type="similarity">
    <text evidence="1">Belongs to the pseudouridine synthase Pus10 family.</text>
</comment>
<feature type="non-terminal residue" evidence="7">
    <location>
        <position position="1"/>
    </location>
</feature>
<keyword evidence="3" id="KW-0819">tRNA processing</keyword>
<organism evidence="7 8">
    <name type="scientific">Dinothrombium tinctorium</name>
    <dbReference type="NCBI Taxonomy" id="1965070"/>
    <lineage>
        <taxon>Eukaryota</taxon>
        <taxon>Metazoa</taxon>
        <taxon>Ecdysozoa</taxon>
        <taxon>Arthropoda</taxon>
        <taxon>Chelicerata</taxon>
        <taxon>Arachnida</taxon>
        <taxon>Acari</taxon>
        <taxon>Acariformes</taxon>
        <taxon>Trombidiformes</taxon>
        <taxon>Prostigmata</taxon>
        <taxon>Anystina</taxon>
        <taxon>Parasitengona</taxon>
        <taxon>Trombidioidea</taxon>
        <taxon>Trombidiidae</taxon>
        <taxon>Dinothrombium</taxon>
    </lineage>
</organism>
<sequence length="468" mass="53509">GFKYDSNAFAVDDTQLNEIFVNFFRENDRKAESIEKECVDIQQRCLKKLEPNYCCSCLGLLQPPSHCSLIETVLKHIKNSNHTFNDFKLNVSLPVIFTLRNEILVSKLKETLKLVGIDKTDFKEIYSVKDIWKHTLSKQISEKFDAKYLPESAFQVTVSVSHEDTDAECAAFFNLTAATSKLNKQFYMNKKRFNHTSVRKAIEATTENELSKLTIDSPIASCKIANIECVFNSLYVVGRYNKYSRDLSQTPWIVDESKFSACGREDVDVRMLGRGRPFVVELIEPQNVNITDDILRSVEESINKSTTDIAVRDVQLSTKDEVNHNLKQGETSKKKEYSALCCFDRPVSDEDLRKISNIAKIEIQQKTPIRVLHRRSLVTRKRMVYKASAKQEDARIVRINLLTEAGTYVKEFVHSDFGRTEPSLATIVGSCKTDIIELDVLVIFVAVSNALLKLILQDIHFDWPPIRK</sequence>
<keyword evidence="8" id="KW-1185">Reference proteome</keyword>
<dbReference type="Gene3D" id="3.30.70.3190">
    <property type="match status" value="1"/>
</dbReference>
<dbReference type="PANTHER" id="PTHR21568">
    <property type="entry name" value="TRNA PSEUDOURIDINE SYNTHASE PUS10"/>
    <property type="match status" value="1"/>
</dbReference>
<evidence type="ECO:0000256" key="2">
    <source>
        <dbReference type="ARBA" id="ARBA00012787"/>
    </source>
</evidence>